<sequence length="637" mass="71124">MSPSPQRGADTHIDAVTAATASDTFQPSKNKRSNSDVAEYPRRRATIACQICRLRKTKCNGARPKCQLCTDLDTDCVYREPGIKLDAGDKLIIERLNRIEGLLQSSLANQAAHCSLPSTSPATSNDTNIGGEDAPVKASDAIIMPGKMSVVGLASWANPPTSISTMPKVHTTPALHLLQWPLIRGLVAGPYDPHTLLQLEMAREPLRMRAPRELDLTNSAIYIRTFFRRVNVWYACVNPYTWSRYYKTAVSLSFREGPESCLVLLVLALGCASHNGSISSVSPDNEAPGLPYFAAAWDLLPIVIMRNSVPAAQCIILASAYLFYLVRPLEAWTLLSNASLKLQLLFGNPSRVPLQWKELSVRIFWNALLYESDLLAELDLPHSGIVHFEELVDLPGGFEEEYDEDDQEEAEGEPGKYASETAPVGRDELWYFLAEIALRRLLNRVSHMVYQKDSPLTLGTLGPIVSELDYQLSQWYENLPQPVQFPLSRTPISNSIQTALRLRYFACRTIIYRPYMLVVFENEQASSDPVVKECCRRCIEATIHQLENITSHREGHLPYLWQGALSMVSQTLLIMGATMSPTLSFLLPPPDQVDRMISEVVAEVGRYAHLAPSLKLSAEIIRDAEKRRKISLRSTGR</sequence>
<dbReference type="PANTHER" id="PTHR47785:SF2">
    <property type="entry name" value="ZN(II)2CYS6 TRANSCRIPTION FACTOR (EUROFUNG)"/>
    <property type="match status" value="1"/>
</dbReference>
<proteinExistence type="predicted"/>
<evidence type="ECO:0000256" key="4">
    <source>
        <dbReference type="ARBA" id="ARBA00023242"/>
    </source>
</evidence>
<feature type="compositionally biased region" description="Polar residues" evidence="5">
    <location>
        <begin position="19"/>
        <end position="28"/>
    </location>
</feature>
<dbReference type="SUPFAM" id="SSF57701">
    <property type="entry name" value="Zn2/Cys6 DNA-binding domain"/>
    <property type="match status" value="1"/>
</dbReference>
<dbReference type="Pfam" id="PF00172">
    <property type="entry name" value="Zn_clus"/>
    <property type="match status" value="1"/>
</dbReference>
<keyword evidence="4" id="KW-0539">Nucleus</keyword>
<keyword evidence="2" id="KW-0238">DNA-binding</keyword>
<dbReference type="PROSITE" id="PS50048">
    <property type="entry name" value="ZN2_CY6_FUNGAL_2"/>
    <property type="match status" value="1"/>
</dbReference>
<reference evidence="7 8" key="1">
    <citation type="submission" date="2019-04" db="EMBL/GenBank/DDBJ databases">
        <title>Friends and foes A comparative genomics studyof 23 Aspergillus species from section Flavi.</title>
        <authorList>
            <consortium name="DOE Joint Genome Institute"/>
            <person name="Kjaerbolling I."/>
            <person name="Vesth T."/>
            <person name="Frisvad J.C."/>
            <person name="Nybo J.L."/>
            <person name="Theobald S."/>
            <person name="Kildgaard S."/>
            <person name="Isbrandt T."/>
            <person name="Kuo A."/>
            <person name="Sato A."/>
            <person name="Lyhne E.K."/>
            <person name="Kogle M.E."/>
            <person name="Wiebenga A."/>
            <person name="Kun R.S."/>
            <person name="Lubbers R.J."/>
            <person name="Makela M.R."/>
            <person name="Barry K."/>
            <person name="Chovatia M."/>
            <person name="Clum A."/>
            <person name="Daum C."/>
            <person name="Haridas S."/>
            <person name="He G."/>
            <person name="LaButti K."/>
            <person name="Lipzen A."/>
            <person name="Mondo S."/>
            <person name="Riley R."/>
            <person name="Salamov A."/>
            <person name="Simmons B.A."/>
            <person name="Magnuson J.K."/>
            <person name="Henrissat B."/>
            <person name="Mortensen U.H."/>
            <person name="Larsen T.O."/>
            <person name="Devries R.P."/>
            <person name="Grigoriev I.V."/>
            <person name="Machida M."/>
            <person name="Baker S.E."/>
            <person name="Andersen M.R."/>
        </authorList>
    </citation>
    <scope>NUCLEOTIDE SEQUENCE [LARGE SCALE GENOMIC DNA]</scope>
    <source>
        <strain evidence="7 8">IBT 29228</strain>
    </source>
</reference>
<evidence type="ECO:0000256" key="2">
    <source>
        <dbReference type="ARBA" id="ARBA00023125"/>
    </source>
</evidence>
<dbReference type="PROSITE" id="PS00463">
    <property type="entry name" value="ZN2_CY6_FUNGAL_1"/>
    <property type="match status" value="1"/>
</dbReference>
<gene>
    <name evidence="7" type="ORF">BDV26DRAFT_259310</name>
</gene>
<dbReference type="InterPro" id="IPR053181">
    <property type="entry name" value="EcdB-like_regulator"/>
</dbReference>
<dbReference type="CDD" id="cd00067">
    <property type="entry name" value="GAL4"/>
    <property type="match status" value="1"/>
</dbReference>
<evidence type="ECO:0000256" key="5">
    <source>
        <dbReference type="SAM" id="MobiDB-lite"/>
    </source>
</evidence>
<keyword evidence="3" id="KW-0804">Transcription</keyword>
<dbReference type="GO" id="GO:0009893">
    <property type="term" value="P:positive regulation of metabolic process"/>
    <property type="evidence" value="ECO:0007669"/>
    <property type="project" value="UniProtKB-ARBA"/>
</dbReference>
<feature type="domain" description="Zn(2)-C6 fungal-type" evidence="6">
    <location>
        <begin position="48"/>
        <end position="78"/>
    </location>
</feature>
<dbReference type="PANTHER" id="PTHR47785">
    <property type="entry name" value="ZN(II)2CYS6 TRANSCRIPTION FACTOR (EUROFUNG)-RELATED-RELATED"/>
    <property type="match status" value="1"/>
</dbReference>
<feature type="region of interest" description="Disordered" evidence="5">
    <location>
        <begin position="1"/>
        <end position="39"/>
    </location>
</feature>
<dbReference type="GO" id="GO:0008270">
    <property type="term" value="F:zinc ion binding"/>
    <property type="evidence" value="ECO:0007669"/>
    <property type="project" value="InterPro"/>
</dbReference>
<dbReference type="GO" id="GO:0000981">
    <property type="term" value="F:DNA-binding transcription factor activity, RNA polymerase II-specific"/>
    <property type="evidence" value="ECO:0007669"/>
    <property type="project" value="InterPro"/>
</dbReference>
<name>A0A5N7BCN2_9EURO</name>
<accession>A0A5N7BCN2</accession>
<dbReference type="Proteomes" id="UP000326198">
    <property type="component" value="Unassembled WGS sequence"/>
</dbReference>
<keyword evidence="8" id="KW-1185">Reference proteome</keyword>
<dbReference type="AlphaFoldDB" id="A0A5N7BCN2"/>
<dbReference type="InterPro" id="IPR036864">
    <property type="entry name" value="Zn2-C6_fun-type_DNA-bd_sf"/>
</dbReference>
<evidence type="ECO:0000259" key="6">
    <source>
        <dbReference type="PROSITE" id="PS50048"/>
    </source>
</evidence>
<dbReference type="EMBL" id="ML736193">
    <property type="protein sequence ID" value="KAE8379535.1"/>
    <property type="molecule type" value="Genomic_DNA"/>
</dbReference>
<organism evidence="7 8">
    <name type="scientific">Aspergillus bertholletiae</name>
    <dbReference type="NCBI Taxonomy" id="1226010"/>
    <lineage>
        <taxon>Eukaryota</taxon>
        <taxon>Fungi</taxon>
        <taxon>Dikarya</taxon>
        <taxon>Ascomycota</taxon>
        <taxon>Pezizomycotina</taxon>
        <taxon>Eurotiomycetes</taxon>
        <taxon>Eurotiomycetidae</taxon>
        <taxon>Eurotiales</taxon>
        <taxon>Aspergillaceae</taxon>
        <taxon>Aspergillus</taxon>
        <taxon>Aspergillus subgen. Circumdati</taxon>
    </lineage>
</organism>
<protein>
    <recommendedName>
        <fullName evidence="6">Zn(2)-C6 fungal-type domain-containing protein</fullName>
    </recommendedName>
</protein>
<dbReference type="CDD" id="cd12148">
    <property type="entry name" value="fungal_TF_MHR"/>
    <property type="match status" value="1"/>
</dbReference>
<keyword evidence="1" id="KW-0805">Transcription regulation</keyword>
<dbReference type="SMART" id="SM00066">
    <property type="entry name" value="GAL4"/>
    <property type="match status" value="1"/>
</dbReference>
<dbReference type="Gene3D" id="4.10.240.10">
    <property type="entry name" value="Zn(2)-C6 fungal-type DNA-binding domain"/>
    <property type="match status" value="1"/>
</dbReference>
<evidence type="ECO:0000313" key="7">
    <source>
        <dbReference type="EMBL" id="KAE8379535.1"/>
    </source>
</evidence>
<evidence type="ECO:0000256" key="1">
    <source>
        <dbReference type="ARBA" id="ARBA00023015"/>
    </source>
</evidence>
<dbReference type="GO" id="GO:0003677">
    <property type="term" value="F:DNA binding"/>
    <property type="evidence" value="ECO:0007669"/>
    <property type="project" value="UniProtKB-KW"/>
</dbReference>
<dbReference type="OrthoDB" id="4685598at2759"/>
<dbReference type="InterPro" id="IPR001138">
    <property type="entry name" value="Zn2Cys6_DnaBD"/>
</dbReference>
<evidence type="ECO:0000313" key="8">
    <source>
        <dbReference type="Proteomes" id="UP000326198"/>
    </source>
</evidence>
<evidence type="ECO:0000256" key="3">
    <source>
        <dbReference type="ARBA" id="ARBA00023163"/>
    </source>
</evidence>
<dbReference type="FunFam" id="4.10.240.10:FF:000049">
    <property type="entry name" value="C6 finger domain protein, putative"/>
    <property type="match status" value="1"/>
</dbReference>